<keyword evidence="7" id="KW-1185">Reference proteome</keyword>
<comment type="function">
    <text evidence="3">Co-chaperone involved in the maturation of iron-sulfur cluster-containing proteins. Seems to help targeting proteins to be folded toward HscA.</text>
</comment>
<evidence type="ECO:0000259" key="5">
    <source>
        <dbReference type="PROSITE" id="PS50076"/>
    </source>
</evidence>
<evidence type="ECO:0000256" key="4">
    <source>
        <dbReference type="SAM" id="MobiDB-lite"/>
    </source>
</evidence>
<dbReference type="AlphaFoldDB" id="A0A518EXJ1"/>
<dbReference type="InterPro" id="IPR036869">
    <property type="entry name" value="J_dom_sf"/>
</dbReference>
<dbReference type="Proteomes" id="UP000320390">
    <property type="component" value="Chromosome"/>
</dbReference>
<dbReference type="GO" id="GO:0051259">
    <property type="term" value="P:protein complex oligomerization"/>
    <property type="evidence" value="ECO:0007669"/>
    <property type="project" value="InterPro"/>
</dbReference>
<dbReference type="RefSeq" id="WP_145202084.1">
    <property type="nucleotide sequence ID" value="NZ_CP036434.1"/>
</dbReference>
<sequence length="225" mass="24909">MISQPGRQPGSQRNSQEGAPQGLCPSCSAPLQTPLACGSCGVLIDVSHDEPSPFAILGLDVTFDVDAKDARKRLRRIAHKVHPDFYATAGEQQLDLAEQNNALLNRAYEILVDDVRRADWIVRNFGGPGEKDLGCMHQEFLMEVMEWNETLDENEPGSDEFQALEAELQAERKHLIESIRGYLTPLPDPKTPEGALALKDVRKDLNALRYIDRALTRVSGLPAPL</sequence>
<dbReference type="SUPFAM" id="SSF47144">
    <property type="entry name" value="HSC20 (HSCB), C-terminal oligomerisation domain"/>
    <property type="match status" value="1"/>
</dbReference>
<protein>
    <recommendedName>
        <fullName evidence="5">J domain-containing protein</fullName>
    </recommendedName>
</protein>
<dbReference type="Gene3D" id="1.20.1280.20">
    <property type="entry name" value="HscB, C-terminal domain"/>
    <property type="match status" value="1"/>
</dbReference>
<feature type="region of interest" description="Disordered" evidence="4">
    <location>
        <begin position="1"/>
        <end position="24"/>
    </location>
</feature>
<dbReference type="PANTHER" id="PTHR14021:SF15">
    <property type="entry name" value="IRON-SULFUR CLUSTER CO-CHAPERONE PROTEIN HSCB"/>
    <property type="match status" value="1"/>
</dbReference>
<dbReference type="InterPro" id="IPR009073">
    <property type="entry name" value="HscB_oligo_C"/>
</dbReference>
<dbReference type="Pfam" id="PF07743">
    <property type="entry name" value="HSCB_C"/>
    <property type="match status" value="1"/>
</dbReference>
<name>A0A518EXJ1_9BACT</name>
<evidence type="ECO:0000256" key="2">
    <source>
        <dbReference type="ARBA" id="ARBA00023186"/>
    </source>
</evidence>
<dbReference type="InterPro" id="IPR004640">
    <property type="entry name" value="HscB"/>
</dbReference>
<gene>
    <name evidence="6" type="ORF">Poly30_43550</name>
</gene>
<accession>A0A518EXJ1</accession>
<dbReference type="EMBL" id="CP036434">
    <property type="protein sequence ID" value="QDV08800.1"/>
    <property type="molecule type" value="Genomic_DNA"/>
</dbReference>
<keyword evidence="2" id="KW-0143">Chaperone</keyword>
<proteinExistence type="inferred from homology"/>
<feature type="domain" description="J" evidence="5">
    <location>
        <begin position="52"/>
        <end position="126"/>
    </location>
</feature>
<dbReference type="Pfam" id="PF00226">
    <property type="entry name" value="DnaJ"/>
    <property type="match status" value="1"/>
</dbReference>
<evidence type="ECO:0000256" key="3">
    <source>
        <dbReference type="ARBA" id="ARBA00025596"/>
    </source>
</evidence>
<dbReference type="GO" id="GO:0051087">
    <property type="term" value="F:protein-folding chaperone binding"/>
    <property type="evidence" value="ECO:0007669"/>
    <property type="project" value="InterPro"/>
</dbReference>
<dbReference type="InterPro" id="IPR001623">
    <property type="entry name" value="DnaJ_domain"/>
</dbReference>
<evidence type="ECO:0000313" key="6">
    <source>
        <dbReference type="EMBL" id="QDV08800.1"/>
    </source>
</evidence>
<evidence type="ECO:0000313" key="7">
    <source>
        <dbReference type="Proteomes" id="UP000320390"/>
    </source>
</evidence>
<comment type="similarity">
    <text evidence="1">Belongs to the HscB family.</text>
</comment>
<dbReference type="InterPro" id="IPR036386">
    <property type="entry name" value="HscB_C_sf"/>
</dbReference>
<dbReference type="PROSITE" id="PS50076">
    <property type="entry name" value="DNAJ_2"/>
    <property type="match status" value="1"/>
</dbReference>
<dbReference type="Gene3D" id="1.10.287.110">
    <property type="entry name" value="DnaJ domain"/>
    <property type="match status" value="1"/>
</dbReference>
<feature type="compositionally biased region" description="Polar residues" evidence="4">
    <location>
        <begin position="1"/>
        <end position="18"/>
    </location>
</feature>
<dbReference type="OrthoDB" id="287587at2"/>
<organism evidence="6 7">
    <name type="scientific">Saltatorellus ferox</name>
    <dbReference type="NCBI Taxonomy" id="2528018"/>
    <lineage>
        <taxon>Bacteria</taxon>
        <taxon>Pseudomonadati</taxon>
        <taxon>Planctomycetota</taxon>
        <taxon>Planctomycetia</taxon>
        <taxon>Planctomycetia incertae sedis</taxon>
        <taxon>Saltatorellus</taxon>
    </lineage>
</organism>
<dbReference type="SUPFAM" id="SSF46565">
    <property type="entry name" value="Chaperone J-domain"/>
    <property type="match status" value="1"/>
</dbReference>
<dbReference type="PANTHER" id="PTHR14021">
    <property type="entry name" value="IRON-SULFUR CLUSTER CO-CHAPERONE PROTEIN HSCB"/>
    <property type="match status" value="1"/>
</dbReference>
<dbReference type="CDD" id="cd06257">
    <property type="entry name" value="DnaJ"/>
    <property type="match status" value="1"/>
</dbReference>
<reference evidence="6 7" key="1">
    <citation type="submission" date="2019-02" db="EMBL/GenBank/DDBJ databases">
        <title>Deep-cultivation of Planctomycetes and their phenomic and genomic characterization uncovers novel biology.</title>
        <authorList>
            <person name="Wiegand S."/>
            <person name="Jogler M."/>
            <person name="Boedeker C."/>
            <person name="Pinto D."/>
            <person name="Vollmers J."/>
            <person name="Rivas-Marin E."/>
            <person name="Kohn T."/>
            <person name="Peeters S.H."/>
            <person name="Heuer A."/>
            <person name="Rast P."/>
            <person name="Oberbeckmann S."/>
            <person name="Bunk B."/>
            <person name="Jeske O."/>
            <person name="Meyerdierks A."/>
            <person name="Storesund J.E."/>
            <person name="Kallscheuer N."/>
            <person name="Luecker S."/>
            <person name="Lage O.M."/>
            <person name="Pohl T."/>
            <person name="Merkel B.J."/>
            <person name="Hornburger P."/>
            <person name="Mueller R.-W."/>
            <person name="Bruemmer F."/>
            <person name="Labrenz M."/>
            <person name="Spormann A.M."/>
            <person name="Op den Camp H."/>
            <person name="Overmann J."/>
            <person name="Amann R."/>
            <person name="Jetten M.S.M."/>
            <person name="Mascher T."/>
            <person name="Medema M.H."/>
            <person name="Devos D.P."/>
            <person name="Kaster A.-K."/>
            <person name="Ovreas L."/>
            <person name="Rohde M."/>
            <person name="Galperin M.Y."/>
            <person name="Jogler C."/>
        </authorList>
    </citation>
    <scope>NUCLEOTIDE SEQUENCE [LARGE SCALE GENOMIC DNA]</scope>
    <source>
        <strain evidence="6 7">Poly30</strain>
    </source>
</reference>
<evidence type="ECO:0000256" key="1">
    <source>
        <dbReference type="ARBA" id="ARBA00010476"/>
    </source>
</evidence>
<dbReference type="SMART" id="SM00271">
    <property type="entry name" value="DnaJ"/>
    <property type="match status" value="1"/>
</dbReference>
<dbReference type="GO" id="GO:0044571">
    <property type="term" value="P:[2Fe-2S] cluster assembly"/>
    <property type="evidence" value="ECO:0007669"/>
    <property type="project" value="InterPro"/>
</dbReference>
<dbReference type="GO" id="GO:0001671">
    <property type="term" value="F:ATPase activator activity"/>
    <property type="evidence" value="ECO:0007669"/>
    <property type="project" value="InterPro"/>
</dbReference>